<dbReference type="Pfam" id="PF13462">
    <property type="entry name" value="Thioredoxin_4"/>
    <property type="match status" value="1"/>
</dbReference>
<gene>
    <name evidence="3" type="ORF">A3J93_03305</name>
</gene>
<protein>
    <recommendedName>
        <fullName evidence="2">Thioredoxin-like fold domain-containing protein</fullName>
    </recommendedName>
</protein>
<dbReference type="Gene3D" id="3.40.30.10">
    <property type="entry name" value="Glutaredoxin"/>
    <property type="match status" value="1"/>
</dbReference>
<name>A0A1F6NUD3_9BACT</name>
<feature type="transmembrane region" description="Helical" evidence="1">
    <location>
        <begin position="7"/>
        <end position="26"/>
    </location>
</feature>
<dbReference type="Proteomes" id="UP000177907">
    <property type="component" value="Unassembled WGS sequence"/>
</dbReference>
<dbReference type="AlphaFoldDB" id="A0A1F6NUD3"/>
<evidence type="ECO:0000259" key="2">
    <source>
        <dbReference type="Pfam" id="PF13462"/>
    </source>
</evidence>
<evidence type="ECO:0000256" key="1">
    <source>
        <dbReference type="SAM" id="Phobius"/>
    </source>
</evidence>
<dbReference type="SUPFAM" id="SSF52833">
    <property type="entry name" value="Thioredoxin-like"/>
    <property type="match status" value="1"/>
</dbReference>
<feature type="domain" description="Thioredoxin-like fold" evidence="2">
    <location>
        <begin position="118"/>
        <end position="203"/>
    </location>
</feature>
<keyword evidence="1" id="KW-0472">Membrane</keyword>
<dbReference type="EMBL" id="MFQZ01000010">
    <property type="protein sequence ID" value="OGH87529.1"/>
    <property type="molecule type" value="Genomic_DNA"/>
</dbReference>
<evidence type="ECO:0000313" key="3">
    <source>
        <dbReference type="EMBL" id="OGH87529.1"/>
    </source>
</evidence>
<comment type="caution">
    <text evidence="3">The sequence shown here is derived from an EMBL/GenBank/DDBJ whole genome shotgun (WGS) entry which is preliminary data.</text>
</comment>
<sequence length="217" mass="24458">MTHLHKFYLILLVAVLTAGTMLYFQIIRANNIDTKPTTLPLVDQNFTEIPLTITDKPLGNPGAQLLIIGFFDFNEKTDRDQANLIADFVKNNPQATQFYIKNNPGEKWFGDDRTLVHRALICASTQKKYWEFLSELTNIEKNNPETLSKIAVNLNLNGDAWQNCLNSEITKQTIEADSALAKNLGLNATPAIFVNNKKLNLDKNIDLNDLLNKLIAI</sequence>
<dbReference type="InterPro" id="IPR012336">
    <property type="entry name" value="Thioredoxin-like_fold"/>
</dbReference>
<accession>A0A1F6NUD3</accession>
<organism evidence="3 4">
    <name type="scientific">Candidatus Magasanikbacteria bacterium RIFOXYC2_FULL_42_28</name>
    <dbReference type="NCBI Taxonomy" id="1798704"/>
    <lineage>
        <taxon>Bacteria</taxon>
        <taxon>Candidatus Magasanikiibacteriota</taxon>
    </lineage>
</organism>
<reference evidence="3 4" key="1">
    <citation type="journal article" date="2016" name="Nat. Commun.">
        <title>Thousands of microbial genomes shed light on interconnected biogeochemical processes in an aquifer system.</title>
        <authorList>
            <person name="Anantharaman K."/>
            <person name="Brown C.T."/>
            <person name="Hug L.A."/>
            <person name="Sharon I."/>
            <person name="Castelle C.J."/>
            <person name="Probst A.J."/>
            <person name="Thomas B.C."/>
            <person name="Singh A."/>
            <person name="Wilkins M.J."/>
            <person name="Karaoz U."/>
            <person name="Brodie E.L."/>
            <person name="Williams K.H."/>
            <person name="Hubbard S.S."/>
            <person name="Banfield J.F."/>
        </authorList>
    </citation>
    <scope>NUCLEOTIDE SEQUENCE [LARGE SCALE GENOMIC DNA]</scope>
</reference>
<keyword evidence="1" id="KW-1133">Transmembrane helix</keyword>
<dbReference type="InterPro" id="IPR036249">
    <property type="entry name" value="Thioredoxin-like_sf"/>
</dbReference>
<dbReference type="STRING" id="1798704.A3J93_03305"/>
<proteinExistence type="predicted"/>
<evidence type="ECO:0000313" key="4">
    <source>
        <dbReference type="Proteomes" id="UP000177907"/>
    </source>
</evidence>
<keyword evidence="1" id="KW-0812">Transmembrane</keyword>